<dbReference type="Proteomes" id="UP000192573">
    <property type="component" value="Unassembled WGS sequence"/>
</dbReference>
<organism evidence="1 2">
    <name type="scientific">Citrobacter braakii</name>
    <dbReference type="NCBI Taxonomy" id="57706"/>
    <lineage>
        <taxon>Bacteria</taxon>
        <taxon>Pseudomonadati</taxon>
        <taxon>Pseudomonadota</taxon>
        <taxon>Gammaproteobacteria</taxon>
        <taxon>Enterobacterales</taxon>
        <taxon>Enterobacteriaceae</taxon>
        <taxon>Citrobacter</taxon>
        <taxon>Citrobacter freundii complex</taxon>
    </lineage>
</organism>
<dbReference type="AlphaFoldDB" id="A0A1V8NVU7"/>
<dbReference type="Pfam" id="PF06252">
    <property type="entry name" value="GemA"/>
    <property type="match status" value="1"/>
</dbReference>
<comment type="caution">
    <text evidence="1">The sequence shown here is derived from an EMBL/GenBank/DDBJ whole genome shotgun (WGS) entry which is preliminary data.</text>
</comment>
<evidence type="ECO:0000313" key="1">
    <source>
        <dbReference type="EMBL" id="OQM40534.1"/>
    </source>
</evidence>
<reference evidence="1 2" key="1">
    <citation type="submission" date="2017-03" db="EMBL/GenBank/DDBJ databases">
        <authorList>
            <person name="Afonso C.L."/>
            <person name="Miller P.J."/>
            <person name="Scott M.A."/>
            <person name="Spackman E."/>
            <person name="Goraichik I."/>
            <person name="Dimitrov K.M."/>
            <person name="Suarez D.L."/>
            <person name="Swayne D.E."/>
        </authorList>
    </citation>
    <scope>NUCLEOTIDE SEQUENCE [LARGE SCALE GENOMIC DNA]</scope>
    <source>
        <strain evidence="1 2">ATCC 51113</strain>
    </source>
</reference>
<accession>A0A1V8NVU7</accession>
<dbReference type="RefSeq" id="WP_080859685.1">
    <property type="nucleotide sequence ID" value="NZ_CP077405.1"/>
</dbReference>
<proteinExistence type="predicted"/>
<evidence type="ECO:0000313" key="2">
    <source>
        <dbReference type="Proteomes" id="UP000192573"/>
    </source>
</evidence>
<dbReference type="InterPro" id="IPR009363">
    <property type="entry name" value="Phage_Mu_Gp16"/>
</dbReference>
<name>A0A1V8NVU7_CITBR</name>
<protein>
    <submittedName>
        <fullName evidence="1">GemA protein</fullName>
    </submittedName>
</protein>
<sequence length="144" mass="16426">MERGKLIQLIHIAKNKLGIDTDTYRQMLLSITGITSTSGMNPGQLNKVLAAMKAKGFKVKPSRKARTTRPLADHPQARKLRALWLEMYAQGIVRDSSEEALRRWVKRETKVDGLQWLEPEMASSAIEKLKNWQKDRLKKAARST</sequence>
<gene>
    <name evidence="1" type="ORF">BZK42_18410</name>
</gene>
<dbReference type="EMBL" id="NAEW01000009">
    <property type="protein sequence ID" value="OQM40534.1"/>
    <property type="molecule type" value="Genomic_DNA"/>
</dbReference>